<accession>A0A0L0UPE6</accession>
<dbReference type="STRING" id="1165861.A0A0L0UPE6"/>
<gene>
    <name evidence="3" type="ORF">PSTG_17718</name>
</gene>
<dbReference type="Proteomes" id="UP000054564">
    <property type="component" value="Unassembled WGS sequence"/>
</dbReference>
<evidence type="ECO:0000256" key="1">
    <source>
        <dbReference type="SAM" id="MobiDB-lite"/>
    </source>
</evidence>
<sequence length="646" mass="72554">MQKYTGGGNPGAKIRPMDKELMYDGVRIPVDKFIRRYESAGKSDRAAAKDLAEQILPFVKGDLKAEVEEMSGYLGADWEALKIQLLNRFGQALSLVKPGTLNVTRRTQAQKEVPAPGAHFLSGKLEEFQPAKLTTYKVDNQERLRSAEQMAGTISAKKSHETIEVLSVQDNEGRTYLAPITAPTDHRSEVTFPSNTTCASNIGTVAEKASDSRFLEKPRQKEEPVLVHTTRTSTVATLVASALEQEPFKKQTHKQKHSLDRSAEYKSAPKLIKPLIEAIPAHGDTSEIPGGLLGETQSTFITNQHGVGKQANQRESHSGILAEVVGSLDLGVEPAKQSNEVVMDKYFFKSNTKREDLARKEQEAFGSGPEKDDSQADGEQHSAQCLSFIEKNPQDAPKTSLANPAALAISKTTVISKEPREVLRPSPFSLIIFRRLILYLQPSLFFFLAFSFISNLFSFHKLIKEEYAESTRPKTRLTEQKGNKERPDSLSLSLSSRFLNNVRAEWTITIKTNWGEVAKDLRLVLFDATTRHLHKKYTRMKTNKTRIHKRRYFVRNCREDRDLNRLEKTSHVKRLFSSHCRRQKTPTNLSTCRARLTDTFRQLNNVSALTSRNQAISKITSYRPLVTLATATNGSVGPPRHTVEEH</sequence>
<reference evidence="4" key="1">
    <citation type="submission" date="2014-03" db="EMBL/GenBank/DDBJ databases">
        <title>The Genome Sequence of Puccinia striiformis f. sp. tritici PST-78.</title>
        <authorList>
            <consortium name="The Broad Institute Genome Sequencing Platform"/>
            <person name="Cuomo C."/>
            <person name="Hulbert S."/>
            <person name="Chen X."/>
            <person name="Walker B."/>
            <person name="Young S.K."/>
            <person name="Zeng Q."/>
            <person name="Gargeya S."/>
            <person name="Fitzgerald M."/>
            <person name="Haas B."/>
            <person name="Abouelleil A."/>
            <person name="Alvarado L."/>
            <person name="Arachchi H.M."/>
            <person name="Berlin A.M."/>
            <person name="Chapman S.B."/>
            <person name="Goldberg J."/>
            <person name="Griggs A."/>
            <person name="Gujja S."/>
            <person name="Hansen M."/>
            <person name="Howarth C."/>
            <person name="Imamovic A."/>
            <person name="Larimer J."/>
            <person name="McCowan C."/>
            <person name="Montmayeur A."/>
            <person name="Murphy C."/>
            <person name="Neiman D."/>
            <person name="Pearson M."/>
            <person name="Priest M."/>
            <person name="Roberts A."/>
            <person name="Saif S."/>
            <person name="Shea T."/>
            <person name="Sisk P."/>
            <person name="Sykes S."/>
            <person name="Wortman J."/>
            <person name="Nusbaum C."/>
            <person name="Birren B."/>
        </authorList>
    </citation>
    <scope>NUCLEOTIDE SEQUENCE [LARGE SCALE GENOMIC DNA]</scope>
    <source>
        <strain evidence="4">race PST-78</strain>
    </source>
</reference>
<protein>
    <submittedName>
        <fullName evidence="3">Uncharacterized protein</fullName>
    </submittedName>
</protein>
<evidence type="ECO:0000313" key="3">
    <source>
        <dbReference type="EMBL" id="KNE88840.1"/>
    </source>
</evidence>
<name>A0A0L0UPE6_9BASI</name>
<feature type="region of interest" description="Disordered" evidence="1">
    <location>
        <begin position="470"/>
        <end position="489"/>
    </location>
</feature>
<comment type="caution">
    <text evidence="3">The sequence shown here is derived from an EMBL/GenBank/DDBJ whole genome shotgun (WGS) entry which is preliminary data.</text>
</comment>
<evidence type="ECO:0000313" key="4">
    <source>
        <dbReference type="Proteomes" id="UP000054564"/>
    </source>
</evidence>
<feature type="transmembrane region" description="Helical" evidence="2">
    <location>
        <begin position="436"/>
        <end position="457"/>
    </location>
</feature>
<proteinExistence type="predicted"/>
<keyword evidence="2" id="KW-0812">Transmembrane</keyword>
<keyword evidence="2" id="KW-0472">Membrane</keyword>
<keyword evidence="2" id="KW-1133">Transmembrane helix</keyword>
<dbReference type="AlphaFoldDB" id="A0A0L0UPE6"/>
<feature type="region of interest" description="Disordered" evidence="1">
    <location>
        <begin position="358"/>
        <end position="381"/>
    </location>
</feature>
<feature type="non-terminal residue" evidence="3">
    <location>
        <position position="646"/>
    </location>
</feature>
<feature type="compositionally biased region" description="Basic and acidic residues" evidence="1">
    <location>
        <begin position="358"/>
        <end position="380"/>
    </location>
</feature>
<evidence type="ECO:0000256" key="2">
    <source>
        <dbReference type="SAM" id="Phobius"/>
    </source>
</evidence>
<keyword evidence="4" id="KW-1185">Reference proteome</keyword>
<organism evidence="3 4">
    <name type="scientific">Puccinia striiformis f. sp. tritici PST-78</name>
    <dbReference type="NCBI Taxonomy" id="1165861"/>
    <lineage>
        <taxon>Eukaryota</taxon>
        <taxon>Fungi</taxon>
        <taxon>Dikarya</taxon>
        <taxon>Basidiomycota</taxon>
        <taxon>Pucciniomycotina</taxon>
        <taxon>Pucciniomycetes</taxon>
        <taxon>Pucciniales</taxon>
        <taxon>Pucciniaceae</taxon>
        <taxon>Puccinia</taxon>
    </lineage>
</organism>
<feature type="compositionally biased region" description="Basic and acidic residues" evidence="1">
    <location>
        <begin position="470"/>
        <end position="488"/>
    </location>
</feature>
<dbReference type="EMBL" id="AJIL01000821">
    <property type="protein sequence ID" value="KNE88840.1"/>
    <property type="molecule type" value="Genomic_DNA"/>
</dbReference>